<dbReference type="PROSITE" id="PS51318">
    <property type="entry name" value="TAT"/>
    <property type="match status" value="1"/>
</dbReference>
<dbReference type="Pfam" id="PF01266">
    <property type="entry name" value="DAO"/>
    <property type="match status" value="1"/>
</dbReference>
<feature type="domain" description="FAD dependent oxidoreductase" evidence="6">
    <location>
        <begin position="69"/>
        <end position="421"/>
    </location>
</feature>
<dbReference type="SUPFAM" id="SSF51905">
    <property type="entry name" value="FAD/NAD(P)-binding domain"/>
    <property type="match status" value="1"/>
</dbReference>
<dbReference type="InterPro" id="IPR006076">
    <property type="entry name" value="FAD-dep_OxRdtase"/>
</dbReference>
<feature type="region of interest" description="Disordered" evidence="5">
    <location>
        <begin position="16"/>
        <end position="42"/>
    </location>
</feature>
<dbReference type="Gene3D" id="3.30.9.10">
    <property type="entry name" value="D-Amino Acid Oxidase, subunit A, domain 2"/>
    <property type="match status" value="1"/>
</dbReference>
<dbReference type="Gene3D" id="3.50.50.60">
    <property type="entry name" value="FAD/NAD(P)-binding domain"/>
    <property type="match status" value="1"/>
</dbReference>
<comment type="caution">
    <text evidence="7">The sequence shown here is derived from an EMBL/GenBank/DDBJ whole genome shotgun (WGS) entry which is preliminary data.</text>
</comment>
<evidence type="ECO:0000313" key="8">
    <source>
        <dbReference type="Proteomes" id="UP000285023"/>
    </source>
</evidence>
<evidence type="ECO:0000313" key="7">
    <source>
        <dbReference type="EMBL" id="RIX27269.1"/>
    </source>
</evidence>
<dbReference type="EMBL" id="QXTF01000003">
    <property type="protein sequence ID" value="RIX27269.1"/>
    <property type="molecule type" value="Genomic_DNA"/>
</dbReference>
<evidence type="ECO:0000256" key="4">
    <source>
        <dbReference type="ARBA" id="ARBA00023002"/>
    </source>
</evidence>
<accession>A0A418PYZ9</accession>
<proteinExistence type="predicted"/>
<comment type="cofactor">
    <cofactor evidence="1">
        <name>FAD</name>
        <dbReference type="ChEBI" id="CHEBI:57692"/>
    </cofactor>
</comment>
<dbReference type="GO" id="GO:0050660">
    <property type="term" value="F:flavin adenine dinucleotide binding"/>
    <property type="evidence" value="ECO:0007669"/>
    <property type="project" value="InterPro"/>
</dbReference>
<sequence length="447" mass="48424">MPARSRRHRHHLRLLRPSRSVADQPEPDDKGGALSGPPPITRRSLIGGMAAGAIAPAVLRAASPGSAAHVAVIGAGVFGSWTAEHLRRAGHRVTLVDMAGPANNRASSGGESRMTRAGYGRDAIYSRMAFDSLKEWQSLSGASGLPIFVPHGVLFFTSKRDDYFAQSLVVNRSLGLPVEELSQAELATRFPMIDFAGVEMGMFEPGFGALMARRAVQTLVQRFVAGGGQYRQETARIEPTSGPLKRVQLSSGPLEADAFVFALGAWLPKLFPSLLSKKIFATRQEVFFFASPDGDRRFLPASMPGWADFNDGDVYYGFPDLEARGVKFAHDTHGVLVDPDTQSRQPTKAALDEIIAFRDRRFPALRNARLTESRVCQYENSSNGDFLIDRHPAMANVILVGGGSGHGFKHGPEVGRLAAALISGSGPQTEPRFSLSTKAETQHREVH</sequence>
<dbReference type="SUPFAM" id="SSF54373">
    <property type="entry name" value="FAD-linked reductases, C-terminal domain"/>
    <property type="match status" value="1"/>
</dbReference>
<dbReference type="InterPro" id="IPR045170">
    <property type="entry name" value="MTOX"/>
</dbReference>
<name>A0A418PYZ9_9SPHN</name>
<dbReference type="Proteomes" id="UP000285023">
    <property type="component" value="Unassembled WGS sequence"/>
</dbReference>
<feature type="region of interest" description="Disordered" evidence="5">
    <location>
        <begin position="424"/>
        <end position="447"/>
    </location>
</feature>
<dbReference type="InterPro" id="IPR006311">
    <property type="entry name" value="TAT_signal"/>
</dbReference>
<evidence type="ECO:0000256" key="3">
    <source>
        <dbReference type="ARBA" id="ARBA00022827"/>
    </source>
</evidence>
<gene>
    <name evidence="7" type="ORF">D3M59_09425</name>
</gene>
<keyword evidence="4" id="KW-0560">Oxidoreductase</keyword>
<evidence type="ECO:0000256" key="1">
    <source>
        <dbReference type="ARBA" id="ARBA00001974"/>
    </source>
</evidence>
<evidence type="ECO:0000256" key="5">
    <source>
        <dbReference type="SAM" id="MobiDB-lite"/>
    </source>
</evidence>
<reference evidence="7 8" key="1">
    <citation type="submission" date="2018-09" db="EMBL/GenBank/DDBJ databases">
        <title>Sphingomonas sp. DAC4.</title>
        <authorList>
            <person name="Seo T."/>
        </authorList>
    </citation>
    <scope>NUCLEOTIDE SEQUENCE [LARGE SCALE GENOMIC DNA]</scope>
    <source>
        <strain evidence="7 8">DAC4</strain>
    </source>
</reference>
<protein>
    <submittedName>
        <fullName evidence="7">FAD-dependent oxidoreductase</fullName>
    </submittedName>
</protein>
<dbReference type="AlphaFoldDB" id="A0A418PYZ9"/>
<dbReference type="PANTHER" id="PTHR10961:SF46">
    <property type="entry name" value="PEROXISOMAL SARCOSINE OXIDASE"/>
    <property type="match status" value="1"/>
</dbReference>
<dbReference type="PANTHER" id="PTHR10961">
    <property type="entry name" value="PEROXISOMAL SARCOSINE OXIDASE"/>
    <property type="match status" value="1"/>
</dbReference>
<keyword evidence="3" id="KW-0274">FAD</keyword>
<organism evidence="7 8">
    <name type="scientific">Sphingomonas edaphi</name>
    <dbReference type="NCBI Taxonomy" id="2315689"/>
    <lineage>
        <taxon>Bacteria</taxon>
        <taxon>Pseudomonadati</taxon>
        <taxon>Pseudomonadota</taxon>
        <taxon>Alphaproteobacteria</taxon>
        <taxon>Sphingomonadales</taxon>
        <taxon>Sphingomonadaceae</taxon>
        <taxon>Sphingomonas</taxon>
    </lineage>
</organism>
<dbReference type="InterPro" id="IPR036188">
    <property type="entry name" value="FAD/NAD-bd_sf"/>
</dbReference>
<keyword evidence="8" id="KW-1185">Reference proteome</keyword>
<keyword evidence="2" id="KW-0285">Flavoprotein</keyword>
<evidence type="ECO:0000256" key="2">
    <source>
        <dbReference type="ARBA" id="ARBA00022630"/>
    </source>
</evidence>
<dbReference type="GO" id="GO:0008115">
    <property type="term" value="F:sarcosine oxidase activity"/>
    <property type="evidence" value="ECO:0007669"/>
    <property type="project" value="TreeGrafter"/>
</dbReference>
<evidence type="ECO:0000259" key="6">
    <source>
        <dbReference type="Pfam" id="PF01266"/>
    </source>
</evidence>